<comment type="caution">
    <text evidence="2">The sequence shown here is derived from an EMBL/GenBank/DDBJ whole genome shotgun (WGS) entry which is preliminary data.</text>
</comment>
<dbReference type="Proteomes" id="UP000325081">
    <property type="component" value="Unassembled WGS sequence"/>
</dbReference>
<feature type="region of interest" description="Disordered" evidence="1">
    <location>
        <begin position="1"/>
        <end position="22"/>
    </location>
</feature>
<evidence type="ECO:0000256" key="1">
    <source>
        <dbReference type="SAM" id="MobiDB-lite"/>
    </source>
</evidence>
<name>A0A5A7RJE6_STRAF</name>
<evidence type="ECO:0000313" key="2">
    <source>
        <dbReference type="EMBL" id="GER57290.1"/>
    </source>
</evidence>
<evidence type="ECO:0000313" key="3">
    <source>
        <dbReference type="Proteomes" id="UP000325081"/>
    </source>
</evidence>
<dbReference type="EMBL" id="BKCP01013181">
    <property type="protein sequence ID" value="GER57290.1"/>
    <property type="molecule type" value="Genomic_DNA"/>
</dbReference>
<dbReference type="AlphaFoldDB" id="A0A5A7RJE6"/>
<dbReference type="GO" id="GO:0003677">
    <property type="term" value="F:DNA binding"/>
    <property type="evidence" value="ECO:0007669"/>
    <property type="project" value="UniProtKB-KW"/>
</dbReference>
<organism evidence="2 3">
    <name type="scientific">Striga asiatica</name>
    <name type="common">Asiatic witchweed</name>
    <name type="synonym">Buchnera asiatica</name>
    <dbReference type="NCBI Taxonomy" id="4170"/>
    <lineage>
        <taxon>Eukaryota</taxon>
        <taxon>Viridiplantae</taxon>
        <taxon>Streptophyta</taxon>
        <taxon>Embryophyta</taxon>
        <taxon>Tracheophyta</taxon>
        <taxon>Spermatophyta</taxon>
        <taxon>Magnoliopsida</taxon>
        <taxon>eudicotyledons</taxon>
        <taxon>Gunneridae</taxon>
        <taxon>Pentapetalae</taxon>
        <taxon>asterids</taxon>
        <taxon>lamiids</taxon>
        <taxon>Lamiales</taxon>
        <taxon>Orobanchaceae</taxon>
        <taxon>Buchnereae</taxon>
        <taxon>Striga</taxon>
    </lineage>
</organism>
<feature type="compositionally biased region" description="Low complexity" evidence="1">
    <location>
        <begin position="11"/>
        <end position="22"/>
    </location>
</feature>
<sequence>MKKTLNGEVWTTTATPLSSSPPGTVKMAANATVAKRTATTVTELVALLMPSRWSLRSSLAMPFTLRFVLRACSSWVWTSFLISETVLRSSSRDKGRDSAMSRAVLWSRFRAFTVYFYLKLELSSLICWCLEHNQISHKWEHNNNITYLKTLFPCSYVQSGVAEFVWEHHNGGICLQKQLHHRTINTLDSHVESRLAFLVHSSGQLRILLQQCSYDVSVALPGR</sequence>
<keyword evidence="2" id="KW-0238">DNA-binding</keyword>
<protein>
    <submittedName>
        <fullName evidence="2">Basic helix-loop-helix (BHLH) DNA-bindingsuperfamily protein</fullName>
    </submittedName>
</protein>
<accession>A0A5A7RJE6</accession>
<proteinExistence type="predicted"/>
<keyword evidence="3" id="KW-1185">Reference proteome</keyword>
<gene>
    <name evidence="2" type="ORF">STAS_35114</name>
</gene>
<reference evidence="3" key="1">
    <citation type="journal article" date="2019" name="Curr. Biol.">
        <title>Genome Sequence of Striga asiatica Provides Insight into the Evolution of Plant Parasitism.</title>
        <authorList>
            <person name="Yoshida S."/>
            <person name="Kim S."/>
            <person name="Wafula E.K."/>
            <person name="Tanskanen J."/>
            <person name="Kim Y.M."/>
            <person name="Honaas L."/>
            <person name="Yang Z."/>
            <person name="Spallek T."/>
            <person name="Conn C.E."/>
            <person name="Ichihashi Y."/>
            <person name="Cheong K."/>
            <person name="Cui S."/>
            <person name="Der J.P."/>
            <person name="Gundlach H."/>
            <person name="Jiao Y."/>
            <person name="Hori C."/>
            <person name="Ishida J.K."/>
            <person name="Kasahara H."/>
            <person name="Kiba T."/>
            <person name="Kim M.S."/>
            <person name="Koo N."/>
            <person name="Laohavisit A."/>
            <person name="Lee Y.H."/>
            <person name="Lumba S."/>
            <person name="McCourt P."/>
            <person name="Mortimer J.C."/>
            <person name="Mutuku J.M."/>
            <person name="Nomura T."/>
            <person name="Sasaki-Sekimoto Y."/>
            <person name="Seto Y."/>
            <person name="Wang Y."/>
            <person name="Wakatake T."/>
            <person name="Sakakibara H."/>
            <person name="Demura T."/>
            <person name="Yamaguchi S."/>
            <person name="Yoneyama K."/>
            <person name="Manabe R.I."/>
            <person name="Nelson D.C."/>
            <person name="Schulman A.H."/>
            <person name="Timko M.P."/>
            <person name="dePamphilis C.W."/>
            <person name="Choi D."/>
            <person name="Shirasu K."/>
        </authorList>
    </citation>
    <scope>NUCLEOTIDE SEQUENCE [LARGE SCALE GENOMIC DNA]</scope>
    <source>
        <strain evidence="3">cv. UVA1</strain>
    </source>
</reference>